<dbReference type="InterPro" id="IPR036388">
    <property type="entry name" value="WH-like_DNA-bd_sf"/>
</dbReference>
<dbReference type="Gene3D" id="1.10.10.10">
    <property type="entry name" value="Winged helix-like DNA-binding domain superfamily/Winged helix DNA-binding domain"/>
    <property type="match status" value="1"/>
</dbReference>
<dbReference type="SUPFAM" id="SSF46785">
    <property type="entry name" value="Winged helix' DNA-binding domain"/>
    <property type="match status" value="1"/>
</dbReference>
<evidence type="ECO:0000256" key="3">
    <source>
        <dbReference type="ARBA" id="ARBA00023125"/>
    </source>
</evidence>
<feature type="domain" description="HTH lysR-type" evidence="5">
    <location>
        <begin position="20"/>
        <end position="77"/>
    </location>
</feature>
<dbReference type="PROSITE" id="PS50931">
    <property type="entry name" value="HTH_LYSR"/>
    <property type="match status" value="1"/>
</dbReference>
<dbReference type="InterPro" id="IPR036390">
    <property type="entry name" value="WH_DNA-bd_sf"/>
</dbReference>
<evidence type="ECO:0000313" key="6">
    <source>
        <dbReference type="EMBL" id="AMS42881.1"/>
    </source>
</evidence>
<keyword evidence="4" id="KW-0804">Transcription</keyword>
<sequence length="330" mass="36623">MTGHATVELKTRAERFAAAVTLRQIRYFIAVAETGKVSAAAEMSYVSPSVITESIARLEGLAEAKLFSRHPRGLELTYEGRQFLSHTRNVLSAVEGAGAAVLGSSRQIEGVVRLAATITVMGYFLAPLLARFQRLFPNVEVRVMEANRPAIEDGLLSETYDAAIMLSSNLSKRSEFLAHTLVNSMRRLWLPSRHALLQNDIVTLQDIATLPYIQLVIDDAEASTASYWRRHQMTPNIIIRTESVEAIRSLIANGQGVTILSDMMYRPWSLEGDRIEVREVAADIPVMTVGAVWRRGRDLNAATQAFLNFCRTDSELLRTQSHRAMPPPSA</sequence>
<dbReference type="Gene3D" id="3.40.190.10">
    <property type="entry name" value="Periplasmic binding protein-like II"/>
    <property type="match status" value="2"/>
</dbReference>
<dbReference type="Proteomes" id="UP000577697">
    <property type="component" value="Unassembled WGS sequence"/>
</dbReference>
<keyword evidence="3 7" id="KW-0238">DNA-binding</keyword>
<evidence type="ECO:0000313" key="9">
    <source>
        <dbReference type="Proteomes" id="UP000577697"/>
    </source>
</evidence>
<dbReference type="EMBL" id="JACICB010000003">
    <property type="protein sequence ID" value="MBB3704730.1"/>
    <property type="molecule type" value="Genomic_DNA"/>
</dbReference>
<dbReference type="Proteomes" id="UP000075755">
    <property type="component" value="Chromosome"/>
</dbReference>
<dbReference type="GO" id="GO:0005829">
    <property type="term" value="C:cytosol"/>
    <property type="evidence" value="ECO:0007669"/>
    <property type="project" value="TreeGrafter"/>
</dbReference>
<dbReference type="Pfam" id="PF03466">
    <property type="entry name" value="LysR_substrate"/>
    <property type="match status" value="1"/>
</dbReference>
<dbReference type="SUPFAM" id="SSF53850">
    <property type="entry name" value="Periplasmic binding protein-like II"/>
    <property type="match status" value="1"/>
</dbReference>
<dbReference type="GO" id="GO:0003677">
    <property type="term" value="F:DNA binding"/>
    <property type="evidence" value="ECO:0007669"/>
    <property type="project" value="UniProtKB-KW"/>
</dbReference>
<keyword evidence="9" id="KW-1185">Reference proteome</keyword>
<name>A0AAC8YRE8_AMIAI</name>
<dbReference type="InterPro" id="IPR005119">
    <property type="entry name" value="LysR_subst-bd"/>
</dbReference>
<evidence type="ECO:0000256" key="2">
    <source>
        <dbReference type="ARBA" id="ARBA00023015"/>
    </source>
</evidence>
<dbReference type="InterPro" id="IPR050950">
    <property type="entry name" value="HTH-type_LysR_regulators"/>
</dbReference>
<reference evidence="6 8" key="1">
    <citation type="submission" date="2016-03" db="EMBL/GenBank/DDBJ databases">
        <title>Complete genome of Aminobacter aminovorans KCTC 2477.</title>
        <authorList>
            <person name="Kim K.M."/>
        </authorList>
    </citation>
    <scope>NUCLEOTIDE SEQUENCE [LARGE SCALE GENOMIC DNA]</scope>
    <source>
        <strain evidence="6 8">KCTC 2477</strain>
    </source>
</reference>
<evidence type="ECO:0000256" key="4">
    <source>
        <dbReference type="ARBA" id="ARBA00023163"/>
    </source>
</evidence>
<evidence type="ECO:0000256" key="1">
    <source>
        <dbReference type="ARBA" id="ARBA00009437"/>
    </source>
</evidence>
<comment type="similarity">
    <text evidence="1">Belongs to the LysR transcriptional regulatory family.</text>
</comment>
<dbReference type="GO" id="GO:0003700">
    <property type="term" value="F:DNA-binding transcription factor activity"/>
    <property type="evidence" value="ECO:0007669"/>
    <property type="project" value="InterPro"/>
</dbReference>
<evidence type="ECO:0000313" key="8">
    <source>
        <dbReference type="Proteomes" id="UP000075755"/>
    </source>
</evidence>
<evidence type="ECO:0000313" key="7">
    <source>
        <dbReference type="EMBL" id="MBB3704730.1"/>
    </source>
</evidence>
<proteinExistence type="inferred from homology"/>
<keyword evidence="2" id="KW-0805">Transcription regulation</keyword>
<dbReference type="Pfam" id="PF00126">
    <property type="entry name" value="HTH_1"/>
    <property type="match status" value="1"/>
</dbReference>
<dbReference type="EMBL" id="CP015005">
    <property type="protein sequence ID" value="AMS42881.1"/>
    <property type="molecule type" value="Genomic_DNA"/>
</dbReference>
<dbReference type="KEGG" id="aak:AA2016_3963"/>
<dbReference type="RefSeq" id="WP_067962741.1">
    <property type="nucleotide sequence ID" value="NZ_CP015005.1"/>
</dbReference>
<dbReference type="InterPro" id="IPR000847">
    <property type="entry name" value="LysR_HTH_N"/>
</dbReference>
<dbReference type="PANTHER" id="PTHR30419:SF8">
    <property type="entry name" value="NITROGEN ASSIMILATION TRANSCRIPTIONAL ACTIVATOR-RELATED"/>
    <property type="match status" value="1"/>
</dbReference>
<organism evidence="6 8">
    <name type="scientific">Aminobacter aminovorans</name>
    <name type="common">Chelatobacter heintzii</name>
    <dbReference type="NCBI Taxonomy" id="83263"/>
    <lineage>
        <taxon>Bacteria</taxon>
        <taxon>Pseudomonadati</taxon>
        <taxon>Pseudomonadota</taxon>
        <taxon>Alphaproteobacteria</taxon>
        <taxon>Hyphomicrobiales</taxon>
        <taxon>Phyllobacteriaceae</taxon>
        <taxon>Aminobacter</taxon>
    </lineage>
</organism>
<protein>
    <submittedName>
        <fullName evidence="7">DNA-binding transcriptional LysR family regulator</fullName>
    </submittedName>
    <submittedName>
        <fullName evidence="6">Transcriptional regulator, LysR family</fullName>
    </submittedName>
</protein>
<accession>A0AAC8YRE8</accession>
<gene>
    <name evidence="6" type="ORF">AA2016_3963</name>
    <name evidence="7" type="ORF">FHS67_001033</name>
</gene>
<dbReference type="PANTHER" id="PTHR30419">
    <property type="entry name" value="HTH-TYPE TRANSCRIPTIONAL REGULATOR YBHD"/>
    <property type="match status" value="1"/>
</dbReference>
<evidence type="ECO:0000259" key="5">
    <source>
        <dbReference type="PROSITE" id="PS50931"/>
    </source>
</evidence>
<dbReference type="AlphaFoldDB" id="A0AAC8YRE8"/>
<reference evidence="7 9" key="2">
    <citation type="submission" date="2020-08" db="EMBL/GenBank/DDBJ databases">
        <title>Genomic Encyclopedia of Type Strains, Phase IV (KMG-IV): sequencing the most valuable type-strain genomes for metagenomic binning, comparative biology and taxonomic classification.</title>
        <authorList>
            <person name="Goeker M."/>
        </authorList>
    </citation>
    <scope>NUCLEOTIDE SEQUENCE [LARGE SCALE GENOMIC DNA]</scope>
    <source>
        <strain evidence="7 9">DSM 10368</strain>
    </source>
</reference>